<dbReference type="Proteomes" id="UP000664628">
    <property type="component" value="Unassembled WGS sequence"/>
</dbReference>
<evidence type="ECO:0000313" key="1">
    <source>
        <dbReference type="EMBL" id="MBO0949203.1"/>
    </source>
</evidence>
<dbReference type="RefSeq" id="WP_207329184.1">
    <property type="nucleotide sequence ID" value="NZ_JAFMYW010000003.1"/>
</dbReference>
<comment type="caution">
    <text evidence="1">The sequence shown here is derived from an EMBL/GenBank/DDBJ whole genome shotgun (WGS) entry which is preliminary data.</text>
</comment>
<dbReference type="SUPFAM" id="SSF55729">
    <property type="entry name" value="Acyl-CoA N-acyltransferases (Nat)"/>
    <property type="match status" value="1"/>
</dbReference>
<proteinExistence type="predicted"/>
<name>A0ABS3JGS8_9BACT</name>
<dbReference type="EMBL" id="JAFMYW010000003">
    <property type="protein sequence ID" value="MBO0949203.1"/>
    <property type="molecule type" value="Genomic_DNA"/>
</dbReference>
<sequence>MQDYANYQFEIIWITQPGHLQQYAQLIDEFFTLYEDPSNFPDPDEREEPSFIKGRIAEGTNNPHTHLMAYLLISPSGEQYFIAGCVVEFYPDSACALVTYLFVNQNFRGVKIGAQEQKVAESMLQSQLGLVGLVAFFTQQYKKPVKAVLFESNNPAQTVAENDSMPPIKRIQFFARLGARRINFEYIQPPLGDDKGIVTNLFLLTFPWLTQMGESIPVTVVMEFVMELAKSLDRNKEPGSATCYGDENYYRDLAALAELGGVKQLDTVNPELIGIDVDGCNIIRTMYNNLVAQRVDEKNVDLISPL</sequence>
<evidence type="ECO:0000313" key="2">
    <source>
        <dbReference type="Proteomes" id="UP000664628"/>
    </source>
</evidence>
<keyword evidence="2" id="KW-1185">Reference proteome</keyword>
<gene>
    <name evidence="1" type="ORF">J2I46_11460</name>
</gene>
<evidence type="ECO:0008006" key="3">
    <source>
        <dbReference type="Google" id="ProtNLM"/>
    </source>
</evidence>
<organism evidence="1 2">
    <name type="scientific">Fibrella forsythiae</name>
    <dbReference type="NCBI Taxonomy" id="2817061"/>
    <lineage>
        <taxon>Bacteria</taxon>
        <taxon>Pseudomonadati</taxon>
        <taxon>Bacteroidota</taxon>
        <taxon>Cytophagia</taxon>
        <taxon>Cytophagales</taxon>
        <taxon>Spirosomataceae</taxon>
        <taxon>Fibrella</taxon>
    </lineage>
</organism>
<accession>A0ABS3JGS8</accession>
<protein>
    <recommendedName>
        <fullName evidence="3">N-acetyltransferase domain-containing protein</fullName>
    </recommendedName>
</protein>
<dbReference type="InterPro" id="IPR016181">
    <property type="entry name" value="Acyl_CoA_acyltransferase"/>
</dbReference>
<dbReference type="Gene3D" id="3.40.630.30">
    <property type="match status" value="1"/>
</dbReference>
<reference evidence="1 2" key="1">
    <citation type="submission" date="2021-03" db="EMBL/GenBank/DDBJ databases">
        <title>Fibrella sp. HMF5405 genome sequencing and assembly.</title>
        <authorList>
            <person name="Kang H."/>
            <person name="Kim H."/>
            <person name="Bae S."/>
            <person name="Joh K."/>
        </authorList>
    </citation>
    <scope>NUCLEOTIDE SEQUENCE [LARGE SCALE GENOMIC DNA]</scope>
    <source>
        <strain evidence="1 2">HMF5405</strain>
    </source>
</reference>